<sequence>MPKLLQILSTPNSELVSKSQGGSISTHAHWSHISTLEDCEEFNYETILFIYGDVLQHSFSTDIQKLSPELSQSEREVWDEETLRHIISRSLVPVVSQWRGEKSAETEDSRFRPDWAVIHRDRKQFHSSRHANLCPGDAKIAEKWTSAGVDAINHLDPFRQRQTYCVQSRTQYGWIITNEELVILCCSWEHIGSGIGAHRPQRQPPPVSQTHTRNVSDTTQFSSLSSALNHMSVSGTGYVDDGLGLESGALQWKSIPYSAHGAGK</sequence>
<reference evidence="1 2" key="1">
    <citation type="submission" date="2018-02" db="EMBL/GenBank/DDBJ databases">
        <title>The genomes of Aspergillus section Nigri reveals drivers in fungal speciation.</title>
        <authorList>
            <consortium name="DOE Joint Genome Institute"/>
            <person name="Vesth T.C."/>
            <person name="Nybo J."/>
            <person name="Theobald S."/>
            <person name="Brandl J."/>
            <person name="Frisvad J.C."/>
            <person name="Nielsen K.F."/>
            <person name="Lyhne E.K."/>
            <person name="Kogle M.E."/>
            <person name="Kuo A."/>
            <person name="Riley R."/>
            <person name="Clum A."/>
            <person name="Nolan M."/>
            <person name="Lipzen A."/>
            <person name="Salamov A."/>
            <person name="Henrissat B."/>
            <person name="Wiebenga A."/>
            <person name="De vries R.P."/>
            <person name="Grigoriev I.V."/>
            <person name="Mortensen U.H."/>
            <person name="Andersen M.R."/>
            <person name="Baker S.E."/>
        </authorList>
    </citation>
    <scope>NUCLEOTIDE SEQUENCE [LARGE SCALE GENOMIC DNA]</scope>
    <source>
        <strain evidence="1 2">CBS 114.80</strain>
    </source>
</reference>
<dbReference type="EMBL" id="KZ825514">
    <property type="protein sequence ID" value="PYI30554.1"/>
    <property type="molecule type" value="Genomic_DNA"/>
</dbReference>
<dbReference type="AlphaFoldDB" id="A0A2V5I8M0"/>
<dbReference type="Proteomes" id="UP000248817">
    <property type="component" value="Unassembled WGS sequence"/>
</dbReference>
<name>A0A2V5I8M0_9EURO</name>
<protein>
    <submittedName>
        <fullName evidence="1">Uncharacterized protein</fullName>
    </submittedName>
</protein>
<keyword evidence="2" id="KW-1185">Reference proteome</keyword>
<gene>
    <name evidence="1" type="ORF">BP00DRAFT_447390</name>
</gene>
<accession>A0A2V5I8M0</accession>
<proteinExistence type="predicted"/>
<organism evidence="1 2">
    <name type="scientific">Aspergillus indologenus CBS 114.80</name>
    <dbReference type="NCBI Taxonomy" id="1450541"/>
    <lineage>
        <taxon>Eukaryota</taxon>
        <taxon>Fungi</taxon>
        <taxon>Dikarya</taxon>
        <taxon>Ascomycota</taxon>
        <taxon>Pezizomycotina</taxon>
        <taxon>Eurotiomycetes</taxon>
        <taxon>Eurotiomycetidae</taxon>
        <taxon>Eurotiales</taxon>
        <taxon>Aspergillaceae</taxon>
        <taxon>Aspergillus</taxon>
        <taxon>Aspergillus subgen. Circumdati</taxon>
    </lineage>
</organism>
<evidence type="ECO:0000313" key="2">
    <source>
        <dbReference type="Proteomes" id="UP000248817"/>
    </source>
</evidence>
<evidence type="ECO:0000313" key="1">
    <source>
        <dbReference type="EMBL" id="PYI30554.1"/>
    </source>
</evidence>